<gene>
    <name evidence="3" type="ORF">H5411_09255</name>
</gene>
<feature type="compositionally biased region" description="Basic and acidic residues" evidence="1">
    <location>
        <begin position="213"/>
        <end position="222"/>
    </location>
</feature>
<evidence type="ECO:0000313" key="4">
    <source>
        <dbReference type="Proteomes" id="UP000550260"/>
    </source>
</evidence>
<feature type="compositionally biased region" description="Polar residues" evidence="1">
    <location>
        <begin position="223"/>
        <end position="238"/>
    </location>
</feature>
<organism evidence="3 4">
    <name type="scientific">Amycolatopsis echigonensis</name>
    <dbReference type="NCBI Taxonomy" id="2576905"/>
    <lineage>
        <taxon>Bacteria</taxon>
        <taxon>Bacillati</taxon>
        <taxon>Actinomycetota</taxon>
        <taxon>Actinomycetes</taxon>
        <taxon>Pseudonocardiales</taxon>
        <taxon>Pseudonocardiaceae</taxon>
        <taxon>Amycolatopsis</taxon>
    </lineage>
</organism>
<feature type="transmembrane region" description="Helical" evidence="2">
    <location>
        <begin position="171"/>
        <end position="192"/>
    </location>
</feature>
<dbReference type="Proteomes" id="UP000550260">
    <property type="component" value="Unassembled WGS sequence"/>
</dbReference>
<keyword evidence="2" id="KW-0812">Transmembrane</keyword>
<evidence type="ECO:0000313" key="3">
    <source>
        <dbReference type="EMBL" id="MBB2499319.1"/>
    </source>
</evidence>
<evidence type="ECO:0000256" key="2">
    <source>
        <dbReference type="SAM" id="Phobius"/>
    </source>
</evidence>
<name>A0A8E2B0D6_9PSEU</name>
<proteinExistence type="predicted"/>
<reference evidence="3 4" key="1">
    <citation type="submission" date="2020-08" db="EMBL/GenBank/DDBJ databases">
        <title>Amycolatopsis echigonensis JCM 21831.</title>
        <authorList>
            <person name="Tedsree N."/>
            <person name="Kuncharoen N."/>
            <person name="Likhitwitayawuid K."/>
            <person name="Tanasupawat S."/>
        </authorList>
    </citation>
    <scope>NUCLEOTIDE SEQUENCE [LARGE SCALE GENOMIC DNA]</scope>
    <source>
        <strain evidence="3 4">JCM 21831</strain>
    </source>
</reference>
<accession>A0A8E2B0D6</accession>
<keyword evidence="2" id="KW-0472">Membrane</keyword>
<dbReference type="RefSeq" id="WP_183123575.1">
    <property type="nucleotide sequence ID" value="NZ_JACJHR010000010.1"/>
</dbReference>
<sequence length="294" mass="30838">MSEEQKEAPEKKEKNLRMTSVLASALAAVTAALLGSTLGVAGTVIGAGVASVVSTVGGELYLRSLQRTREAARKAMETAARRSRGSLAPVRVPLGHPVRQPGDPVRQTRHSEQVREPGLSQQVRQPGPGEAPTVYLPADLANMPTVRLSELKPTEPEKAETLGEKLRKMRWPLVIGSSAVAFVAALVVLLGLDWSTQGSVSTGLIPRQPDTSQHQDQRRDDTPSTAPQTPSSGESRQNTPTSVPSTTQSAPPSSQATQQPTRTPSSSATPTTSSQVPSASQTPTAPAVPSNAGQ</sequence>
<feature type="transmembrane region" description="Helical" evidence="2">
    <location>
        <begin position="21"/>
        <end position="38"/>
    </location>
</feature>
<protein>
    <submittedName>
        <fullName evidence="3">Uncharacterized protein</fullName>
    </submittedName>
</protein>
<feature type="transmembrane region" description="Helical" evidence="2">
    <location>
        <begin position="44"/>
        <end position="62"/>
    </location>
</feature>
<dbReference type="AlphaFoldDB" id="A0A8E2B0D6"/>
<keyword evidence="2" id="KW-1133">Transmembrane helix</keyword>
<comment type="caution">
    <text evidence="3">The sequence shown here is derived from an EMBL/GenBank/DDBJ whole genome shotgun (WGS) entry which is preliminary data.</text>
</comment>
<feature type="region of interest" description="Disordered" evidence="1">
    <location>
        <begin position="198"/>
        <end position="294"/>
    </location>
</feature>
<evidence type="ECO:0000256" key="1">
    <source>
        <dbReference type="SAM" id="MobiDB-lite"/>
    </source>
</evidence>
<feature type="region of interest" description="Disordered" evidence="1">
    <location>
        <begin position="73"/>
        <end position="135"/>
    </location>
</feature>
<dbReference type="EMBL" id="JACJHR010000010">
    <property type="protein sequence ID" value="MBB2499319.1"/>
    <property type="molecule type" value="Genomic_DNA"/>
</dbReference>
<feature type="compositionally biased region" description="Low complexity" evidence="1">
    <location>
        <begin position="239"/>
        <end position="284"/>
    </location>
</feature>